<keyword evidence="1" id="KW-0732">Signal</keyword>
<dbReference type="EMBL" id="CP035758">
    <property type="protein sequence ID" value="QBD77533.1"/>
    <property type="molecule type" value="Genomic_DNA"/>
</dbReference>
<dbReference type="AlphaFoldDB" id="A0A4P6JQJ5"/>
<evidence type="ECO:0000256" key="1">
    <source>
        <dbReference type="SAM" id="SignalP"/>
    </source>
</evidence>
<gene>
    <name evidence="2" type="ORF">EPA93_16660</name>
</gene>
<organism evidence="2 3">
    <name type="scientific">Ktedonosporobacter rubrisoli</name>
    <dbReference type="NCBI Taxonomy" id="2509675"/>
    <lineage>
        <taxon>Bacteria</taxon>
        <taxon>Bacillati</taxon>
        <taxon>Chloroflexota</taxon>
        <taxon>Ktedonobacteria</taxon>
        <taxon>Ktedonobacterales</taxon>
        <taxon>Ktedonosporobacteraceae</taxon>
        <taxon>Ktedonosporobacter</taxon>
    </lineage>
</organism>
<dbReference type="RefSeq" id="WP_129888589.1">
    <property type="nucleotide sequence ID" value="NZ_CP035758.1"/>
</dbReference>
<feature type="signal peptide" evidence="1">
    <location>
        <begin position="1"/>
        <end position="28"/>
    </location>
</feature>
<name>A0A4P6JQJ5_KTERU</name>
<proteinExistence type="predicted"/>
<protein>
    <submittedName>
        <fullName evidence="2">Uncharacterized protein</fullName>
    </submittedName>
</protein>
<evidence type="ECO:0000313" key="3">
    <source>
        <dbReference type="Proteomes" id="UP000290365"/>
    </source>
</evidence>
<feature type="chain" id="PRO_5021013650" evidence="1">
    <location>
        <begin position="29"/>
        <end position="113"/>
    </location>
</feature>
<dbReference type="Proteomes" id="UP000290365">
    <property type="component" value="Chromosome"/>
</dbReference>
<accession>A0A4P6JQJ5</accession>
<dbReference type="KEGG" id="kbs:EPA93_16660"/>
<evidence type="ECO:0000313" key="2">
    <source>
        <dbReference type="EMBL" id="QBD77533.1"/>
    </source>
</evidence>
<reference evidence="2 3" key="1">
    <citation type="submission" date="2019-01" db="EMBL/GenBank/DDBJ databases">
        <title>Ktedonosporobacter rubrisoli SCAWS-G2.</title>
        <authorList>
            <person name="Huang Y."/>
            <person name="Yan B."/>
        </authorList>
    </citation>
    <scope>NUCLEOTIDE SEQUENCE [LARGE SCALE GENOMIC DNA]</scope>
    <source>
        <strain evidence="2 3">SCAWS-G2</strain>
    </source>
</reference>
<sequence>MKIWLKIVCGLALSIGLLSLVGAGAARAHTFQHFAPLATCKQMHQVAVVVATGDKFQRICVPEGQERSLSQVRAICNYSEVAVFFEDQTLQKRFDIAPEQCQLFDLDDGNLFT</sequence>
<keyword evidence="3" id="KW-1185">Reference proteome</keyword>